<keyword evidence="9" id="KW-0206">Cytoskeleton</keyword>
<dbReference type="PROSITE" id="PS50945">
    <property type="entry name" value="I_LWEQ"/>
    <property type="match status" value="1"/>
</dbReference>
<dbReference type="Proteomes" id="UP000887568">
    <property type="component" value="Unplaced"/>
</dbReference>
<feature type="domain" description="I/LWEQ" evidence="12">
    <location>
        <begin position="2384"/>
        <end position="2623"/>
    </location>
</feature>
<dbReference type="InterPro" id="IPR054060">
    <property type="entry name" value="TLN1-like_RS"/>
</dbReference>
<dbReference type="InterPro" id="IPR032425">
    <property type="entry name" value="FERM_f0"/>
</dbReference>
<reference evidence="13" key="1">
    <citation type="submission" date="2022-11" db="UniProtKB">
        <authorList>
            <consortium name="EnsemblMetazoa"/>
        </authorList>
    </citation>
    <scope>IDENTIFICATION</scope>
</reference>
<comment type="subcellular location">
    <subcellularLocation>
        <location evidence="2">Cell junction</location>
        <location evidence="2">Focal adhesion</location>
    </subcellularLocation>
    <subcellularLocation>
        <location evidence="3">Cell membrane</location>
        <topology evidence="3">Peripheral membrane protein</topology>
        <orientation evidence="3">Cytoplasmic side</orientation>
    </subcellularLocation>
    <subcellularLocation>
        <location evidence="1">Cytoplasm</location>
        <location evidence="1">Cytoskeleton</location>
    </subcellularLocation>
</comment>
<evidence type="ECO:0000256" key="6">
    <source>
        <dbReference type="ARBA" id="ARBA00022553"/>
    </source>
</evidence>
<evidence type="ECO:0000259" key="12">
    <source>
        <dbReference type="PROSITE" id="PS50945"/>
    </source>
</evidence>
<dbReference type="FunFam" id="1.20.120.230:FF:000005">
    <property type="entry name" value="Talin 1"/>
    <property type="match status" value="1"/>
</dbReference>
<dbReference type="SMART" id="SM00307">
    <property type="entry name" value="ILWEQ"/>
    <property type="match status" value="1"/>
</dbReference>
<dbReference type="GO" id="GO:0005925">
    <property type="term" value="C:focal adhesion"/>
    <property type="evidence" value="ECO:0007669"/>
    <property type="project" value="UniProtKB-SubCell"/>
</dbReference>
<dbReference type="Pfam" id="PF21865">
    <property type="entry name" value="TLN1-like_RS"/>
    <property type="match status" value="2"/>
</dbReference>
<dbReference type="SUPFAM" id="SSF47220">
    <property type="entry name" value="alpha-catenin/vinculin-like"/>
    <property type="match status" value="5"/>
</dbReference>
<keyword evidence="6" id="KW-0597">Phosphoprotein</keyword>
<dbReference type="GO" id="GO:0051015">
    <property type="term" value="F:actin filament binding"/>
    <property type="evidence" value="ECO:0007669"/>
    <property type="project" value="InterPro"/>
</dbReference>
<dbReference type="InterPro" id="IPR014352">
    <property type="entry name" value="FERM/acyl-CoA-bd_prot_sf"/>
</dbReference>
<dbReference type="GO" id="GO:0005200">
    <property type="term" value="F:structural constituent of cytoskeleton"/>
    <property type="evidence" value="ECO:0007669"/>
    <property type="project" value="InterPro"/>
</dbReference>
<accession>A0A913Z5N8</accession>
<dbReference type="Pfam" id="PF16511">
    <property type="entry name" value="FERM_f0"/>
    <property type="match status" value="1"/>
</dbReference>
<dbReference type="SUPFAM" id="SSF109880">
    <property type="entry name" value="A middle domain of Talin 1"/>
    <property type="match status" value="1"/>
</dbReference>
<dbReference type="Gene3D" id="1.20.1410.10">
    <property type="entry name" value="I/LWEQ domain"/>
    <property type="match status" value="1"/>
</dbReference>
<dbReference type="SUPFAM" id="SSF50729">
    <property type="entry name" value="PH domain-like"/>
    <property type="match status" value="1"/>
</dbReference>
<dbReference type="CDD" id="cd10569">
    <property type="entry name" value="FERM_C_Talin"/>
    <property type="match status" value="1"/>
</dbReference>
<dbReference type="Gene3D" id="1.20.1420.10">
    <property type="entry name" value="Talin, central domain"/>
    <property type="match status" value="7"/>
</dbReference>
<dbReference type="GO" id="GO:0005178">
    <property type="term" value="F:integrin binding"/>
    <property type="evidence" value="ECO:0007669"/>
    <property type="project" value="TreeGrafter"/>
</dbReference>
<dbReference type="InterPro" id="IPR002404">
    <property type="entry name" value="IRS_PTB"/>
</dbReference>
<evidence type="ECO:0000256" key="3">
    <source>
        <dbReference type="ARBA" id="ARBA00004413"/>
    </source>
</evidence>
<keyword evidence="7" id="KW-0965">Cell junction</keyword>
<dbReference type="InterPro" id="IPR019748">
    <property type="entry name" value="FERM_central"/>
</dbReference>
<dbReference type="FunFam" id="1.20.1420.10:FF:000006">
    <property type="entry name" value="Talin 2"/>
    <property type="match status" value="1"/>
</dbReference>
<dbReference type="GO" id="GO:0005856">
    <property type="term" value="C:cytoskeleton"/>
    <property type="evidence" value="ECO:0007669"/>
    <property type="project" value="UniProtKB-SubCell"/>
</dbReference>
<dbReference type="Gene3D" id="2.30.29.30">
    <property type="entry name" value="Pleckstrin-homology domain (PH domain)/Phosphotyrosine-binding domain (PTB)"/>
    <property type="match status" value="1"/>
</dbReference>
<dbReference type="PANTHER" id="PTHR19981">
    <property type="entry name" value="TALIN"/>
    <property type="match status" value="1"/>
</dbReference>
<dbReference type="GO" id="GO:0030036">
    <property type="term" value="P:actin cytoskeleton organization"/>
    <property type="evidence" value="ECO:0007669"/>
    <property type="project" value="TreeGrafter"/>
</dbReference>
<dbReference type="GO" id="GO:0001726">
    <property type="term" value="C:ruffle"/>
    <property type="evidence" value="ECO:0007669"/>
    <property type="project" value="InterPro"/>
</dbReference>
<dbReference type="InterPro" id="IPR015009">
    <property type="entry name" value="Vinculin-bd_dom"/>
</dbReference>
<evidence type="ECO:0000256" key="2">
    <source>
        <dbReference type="ARBA" id="ARBA00004246"/>
    </source>
</evidence>
<proteinExistence type="predicted"/>
<dbReference type="OMA" id="VDMTQHY"/>
<evidence type="ECO:0000259" key="11">
    <source>
        <dbReference type="PROSITE" id="PS50057"/>
    </source>
</evidence>
<dbReference type="Pfam" id="PF09141">
    <property type="entry name" value="Talin_middle"/>
    <property type="match status" value="1"/>
</dbReference>
<dbReference type="CDD" id="cd17089">
    <property type="entry name" value="FERM_F0_TLN"/>
    <property type="match status" value="1"/>
</dbReference>
<dbReference type="FunFam" id="1.20.120.230:FF:000002">
    <property type="entry name" value="Talin 2"/>
    <property type="match status" value="1"/>
</dbReference>
<dbReference type="Pfam" id="PF01608">
    <property type="entry name" value="I_LWEQ"/>
    <property type="match status" value="1"/>
</dbReference>
<dbReference type="InterPro" id="IPR015224">
    <property type="entry name" value="Talin_cent"/>
</dbReference>
<organism evidence="13 14">
    <name type="scientific">Patiria miniata</name>
    <name type="common">Bat star</name>
    <name type="synonym">Asterina miniata</name>
    <dbReference type="NCBI Taxonomy" id="46514"/>
    <lineage>
        <taxon>Eukaryota</taxon>
        <taxon>Metazoa</taxon>
        <taxon>Echinodermata</taxon>
        <taxon>Eleutherozoa</taxon>
        <taxon>Asterozoa</taxon>
        <taxon>Asteroidea</taxon>
        <taxon>Valvatacea</taxon>
        <taxon>Valvatida</taxon>
        <taxon>Asterinidae</taxon>
        <taxon>Patiria</taxon>
    </lineage>
</organism>
<keyword evidence="5" id="KW-0963">Cytoplasm</keyword>
<sequence length="2629" mass="280604">MAAKISLKINIVAANSTKTMQFDPTALVFDVCRSIRDKNPEAAALLGQPNEYGLFLADEDPKKGVWLESGKTLEHYLLRQGDLLEYRKKIRPLKVKMLDGSKKTLLIDDSNTVSQMLVTICTRLGVTNYDEYSLCRDVLDDEKKDGTINRSTLKKEKGSSSILRDEKKMETLKRKLHTDDELNWLDHTRTLREQGVEEFEMLVFRRKYFYSDQNVDKRDPVQLNLLYVQSRDAIINGTHPCSYEEALHLAGTQMQIHYGDHDPNRHKLGFLELKDFLPREYVKLKGAEKRIFGEHAKLIGVSELDSKVRYTQLCRSLKTYGITFFLVKEKMKGKNKLVPRLMGVTKESVLRVDEKTKEIMKTWLLTTVRRWAASPNSFTLDFGDYSESYYSVQTKEGEAIGALIAGYIDIILKKQKGKDRMGLEGEEESTLLEDSVSPAKATFMQHQTNRPGHASEGSVALPAVMRAGGSAGTYTTGEMQPPQHAVTKGQANMAHTAPMPNQARQPGMTTAQQALQGNVERGFTAVDAAQNDLMTKAELPPLGTDPASKQWRQNTIDVNKQNIQSQLSAMSAATAGIISQTSGDPSDTDYTSVGSHITTISSNLTEMTKGVKMLAALLGEEGDGNSILDAARGLMGAFSDLLKYAQPENQEPRQNLLSAANRVGEAQNALLRSIGSTGDMDPKFQDLLLGLAKAVANATAALVLKAKNVASTTEDQALQNKVIGSATQCALNTSQLVACTKVVAPTISSPACQEQLVEAAKLVAQSVEAVVDSSKNATEDENLLRDLGEAATAVTKALNDLLQHVKQGTAAAGRPTTLYDDACDKIMTATEKLFSSVGNAAEMVKQAKILAMATSHLVNAIKGDAEAVTESDSQKRLLGAAKQLADATGKMVEAAKACASSPHDESQQQRLKQAAEDLRTATNAAANNALKKKILQRLENAAKQAAATATQTIAASQGAKDSTKNPSTQQHLVDECKIVAEHIPKLVQGVRDYMRQPDNLSVQLALINASQHFIQPGTDLISASRAAIPTVEDKAAALQLANCTKNMATSLADLRSAANKAQEACGAQEIDNALDMIKALEDQLDVIRQTADNNKLTPLPGESPESCATQLGTTSKNVGASMAQLLTAASQANETYTGMAARETANSLQNLTGAVRGVAATTQEKPARDNMIDRAKDVLDKSASLLEEAKKALADPNNPDNQQRLAQVAKAVSHALNGCVSCLPGQRDVDKAIKSVVEASKGLMSGKLIRLAREQHEQSARLTEVFEQFSYTSEFISEAILASQDQDVALSSRLPVGDARNYQEHQNALNKAAQGLNVAASELVTSSRGTPQELASAANTFSKDFDDLMKSGMGMAGAAPTPKWSPKPVYTSSSKEAQGEMVGSLKTISVTSSKLLLVVKAMSADPNAPNAKNLLAAAARGVTESINNLIDTFMQAAPGQKECDNSLRNIQTMKNILDNINEPINDWTYFDCLQGVMEKSKDLGESMGGITQNAKNGQLEEFGRNVEAAGAAVCGLTEAAAQSAYLVGIADPSSVAGRPGLVDQSQFARAHQAIQAACNSLLNPESSQQQVLAAATEVAKHTSALCNICRVASSKTSNPVAKKHFVQSAKDVANSTANLVKSIKALDGNFSDENRQKCAASTKPLLEAVENLVTFASSPEFSSVPAKITPQARQAMEPIISAGKMMIASSCALIQTAKPLALNPKDPPTWQQLANHSKDVSDSIKKLVSSIRDRAPGQLECDNAIEQVNQSMRDLDQASLAAMSQSLPPHEGATLKSFTEQMANSAVELKYQIDEVATASKGQAEKLGHAVSSMANYFDPLTRSAIGAASKTHNSQRQMAVLDLTKTVAESGLQLLYAAKEGGGNPKAVHTHSAIDEAAQGMKEAVDDLNTMLEEAASEFGIVSGMVDTISKAILKTDDTIPENEAGEFVDYQTSMVKSCKAIIKTSHDMLAVSKRNVSKANSNVGELGTLANNLSHEYSKLAEDSRGAMASTNPEVGPRYEVAQRIKSAVDNLGNASIELVKNAGTVQCSPTDNMAKKDLLDNARSVVEKCNFVMAALQAGSSGTQACINAASTVSGIIGDLDTTIMFASAGTLSAEPEGGSFADHRESILKTAKALVEDTKTLVTGAASTQEQLANAAQSAVSTITKLADVVKLGAATLGGDDPDGQVLLINAVKDVASALGDLISATKSASGKGVDDPTVGNLKSSAKVMVTNVTSLLKTVKSVEDEACRGTRALEATIDAITQEAKILDNPSLGDRRATPEQLIRSTKAVTLATAKAVGAGNSGKQDDVTAASNLARQALFAMIDCCRGAASAAESVDLRERTLYVGRQCADSYRAMLEQVHENIQRPSPDGKQRLGQHSKRVAQTVGELVQAAEALKGADWVDPEDPNVIAENELLSAANAIEAAAKKLAQLQPRGRARQADESLNFEEQILEAAKAIANATSALVKAASAAQRELVQQGMVMANPAPYSEDGQWSMGLISAARKVAAATQGLCEAANAVVQGHASQERLISSAKQVASSTAQLLVACKVKASTFSEPMRRLQAAGNAVKRASDSLVAAAQQAADQEDEVAGVDLSNKMVGNIRIEIEAQAAILKKEKELEEARKKLEQIRQAKYANRPPEDSD</sequence>
<dbReference type="InterPro" id="IPR019749">
    <property type="entry name" value="Band_41_domain"/>
</dbReference>
<dbReference type="EnsemblMetazoa" id="XM_038190388.1">
    <property type="protein sequence ID" value="XP_038046316.1"/>
    <property type="gene ID" value="LOC119720635"/>
</dbReference>
<dbReference type="Gene3D" id="1.20.80.10">
    <property type="match status" value="1"/>
</dbReference>
<evidence type="ECO:0000256" key="9">
    <source>
        <dbReference type="ARBA" id="ARBA00023212"/>
    </source>
</evidence>
<feature type="domain" description="FERM" evidence="11">
    <location>
        <begin position="91"/>
        <end position="415"/>
    </location>
</feature>
<dbReference type="EnsemblMetazoa" id="XM_038190389.1">
    <property type="protein sequence ID" value="XP_038046317.1"/>
    <property type="gene ID" value="LOC119720635"/>
</dbReference>
<dbReference type="Pfam" id="PF21896">
    <property type="entry name" value="Talin_IBS2B"/>
    <property type="match status" value="4"/>
</dbReference>
<dbReference type="InterPro" id="IPR036476">
    <property type="entry name" value="Talin_cent_sf"/>
</dbReference>
<name>A0A913Z5N8_PATMI</name>
<evidence type="ECO:0000313" key="14">
    <source>
        <dbReference type="Proteomes" id="UP000887568"/>
    </source>
</evidence>
<dbReference type="SMART" id="SM00295">
    <property type="entry name" value="B41"/>
    <property type="match status" value="1"/>
</dbReference>
<evidence type="ECO:0000256" key="1">
    <source>
        <dbReference type="ARBA" id="ARBA00004245"/>
    </source>
</evidence>
<dbReference type="InterPro" id="IPR035963">
    <property type="entry name" value="FERM_2"/>
</dbReference>
<dbReference type="OrthoDB" id="10262320at2759"/>
<dbReference type="Pfam" id="PF25177">
    <property type="entry name" value="Talin_VBS2"/>
    <property type="match status" value="1"/>
</dbReference>
<keyword evidence="4" id="KW-1003">Cell membrane</keyword>
<dbReference type="FunFam" id="1.20.1410.10:FF:000001">
    <property type="entry name" value="Talin 2"/>
    <property type="match status" value="1"/>
</dbReference>
<dbReference type="GO" id="GO:0005886">
    <property type="term" value="C:plasma membrane"/>
    <property type="evidence" value="ECO:0007669"/>
    <property type="project" value="UniProtKB-SubCell"/>
</dbReference>
<dbReference type="InterPro" id="IPR037438">
    <property type="entry name" value="Talin1/2-RS"/>
</dbReference>
<dbReference type="PANTHER" id="PTHR19981:SF1">
    <property type="entry name" value="RHEA, ISOFORM B"/>
    <property type="match status" value="1"/>
</dbReference>
<keyword evidence="10" id="KW-0175">Coiled coil</keyword>
<dbReference type="InterPro" id="IPR011993">
    <property type="entry name" value="PH-like_dom_sf"/>
</dbReference>
<dbReference type="RefSeq" id="XP_038046317.1">
    <property type="nucleotide sequence ID" value="XM_038190389.1"/>
</dbReference>
<dbReference type="SMART" id="SM01244">
    <property type="entry name" value="IRS"/>
    <property type="match status" value="1"/>
</dbReference>
<dbReference type="GO" id="GO:0098609">
    <property type="term" value="P:cell-cell adhesion"/>
    <property type="evidence" value="ECO:0007669"/>
    <property type="project" value="TreeGrafter"/>
</dbReference>
<dbReference type="GO" id="GO:0005737">
    <property type="term" value="C:cytoplasm"/>
    <property type="evidence" value="ECO:0007669"/>
    <property type="project" value="TreeGrafter"/>
</dbReference>
<dbReference type="FunFam" id="2.30.29.30:FF:000028">
    <property type="entry name" value="Talin 2"/>
    <property type="match status" value="1"/>
</dbReference>
<dbReference type="InterPro" id="IPR000299">
    <property type="entry name" value="FERM_domain"/>
</dbReference>
<dbReference type="CDD" id="cd17090">
    <property type="entry name" value="FERM_F1_TLN"/>
    <property type="match status" value="1"/>
</dbReference>
<dbReference type="CDD" id="cd14473">
    <property type="entry name" value="FERM_B-lobe"/>
    <property type="match status" value="1"/>
</dbReference>
<evidence type="ECO:0000256" key="8">
    <source>
        <dbReference type="ARBA" id="ARBA00023136"/>
    </source>
</evidence>
<evidence type="ECO:0000256" key="4">
    <source>
        <dbReference type="ARBA" id="ARBA00022475"/>
    </source>
</evidence>
<evidence type="ECO:0000256" key="7">
    <source>
        <dbReference type="ARBA" id="ARBA00022949"/>
    </source>
</evidence>
<dbReference type="InterPro" id="IPR049108">
    <property type="entry name" value="Talin_R4"/>
</dbReference>
<dbReference type="GeneID" id="119720635"/>
<dbReference type="InterPro" id="IPR036723">
    <property type="entry name" value="Alpha-catenin/vinculin-like_sf"/>
</dbReference>
<evidence type="ECO:0000256" key="10">
    <source>
        <dbReference type="SAM" id="Coils"/>
    </source>
</evidence>
<dbReference type="SUPFAM" id="SSF109885">
    <property type="entry name" value="I/LWEQ domain"/>
    <property type="match status" value="4"/>
</dbReference>
<keyword evidence="14" id="KW-1185">Reference proteome</keyword>
<dbReference type="FunFam" id="1.20.120.230:FF:000003">
    <property type="entry name" value="Talin 2"/>
    <property type="match status" value="1"/>
</dbReference>
<dbReference type="InterPro" id="IPR035964">
    <property type="entry name" value="I/LWEQ_dom_sf"/>
</dbReference>
<dbReference type="Pfam" id="PF08913">
    <property type="entry name" value="VBS"/>
    <property type="match status" value="1"/>
</dbReference>
<dbReference type="Gene3D" id="3.10.20.90">
    <property type="entry name" value="Phosphatidylinositol 3-kinase Catalytic Subunit, Chain A, domain 1"/>
    <property type="match status" value="2"/>
</dbReference>
<dbReference type="InterPro" id="IPR054082">
    <property type="entry name" value="Talin_IBS2B"/>
</dbReference>
<feature type="coiled-coil region" evidence="10">
    <location>
        <begin position="2554"/>
        <end position="2622"/>
    </location>
</feature>
<dbReference type="Pfam" id="PF21692">
    <property type="entry name" value="Talin_R4"/>
    <property type="match status" value="1"/>
</dbReference>
<dbReference type="RefSeq" id="XP_038046316.1">
    <property type="nucleotide sequence ID" value="XM_038190388.1"/>
</dbReference>
<dbReference type="FunFam" id="1.20.80.10:FF:000007">
    <property type="entry name" value="Talin 2"/>
    <property type="match status" value="1"/>
</dbReference>
<keyword evidence="8" id="KW-0472">Membrane</keyword>
<evidence type="ECO:0000313" key="13">
    <source>
        <dbReference type="EnsemblMetazoa" id="XP_038046316.1"/>
    </source>
</evidence>
<dbReference type="Gene3D" id="1.20.120.230">
    <property type="entry name" value="Alpha-catenin/vinculin-like"/>
    <property type="match status" value="5"/>
</dbReference>
<dbReference type="SUPFAM" id="SSF47031">
    <property type="entry name" value="Second domain of FERM"/>
    <property type="match status" value="1"/>
</dbReference>
<dbReference type="FunFam" id="1.20.120.230:FF:000004">
    <property type="entry name" value="Talin 2"/>
    <property type="match status" value="1"/>
</dbReference>
<dbReference type="Pfam" id="PF02174">
    <property type="entry name" value="IRS"/>
    <property type="match status" value="1"/>
</dbReference>
<dbReference type="InterPro" id="IPR002558">
    <property type="entry name" value="ILWEQ_dom"/>
</dbReference>
<dbReference type="FunFam" id="1.20.1420.10:FF:000002">
    <property type="entry name" value="Talin 2"/>
    <property type="match status" value="1"/>
</dbReference>
<dbReference type="PROSITE" id="PS50057">
    <property type="entry name" value="FERM_3"/>
    <property type="match status" value="1"/>
</dbReference>
<evidence type="ECO:0000256" key="5">
    <source>
        <dbReference type="ARBA" id="ARBA00022490"/>
    </source>
</evidence>
<dbReference type="InterPro" id="IPR057346">
    <property type="entry name" value="Talin1/2_VBS2"/>
</dbReference>
<dbReference type="CDD" id="cd12150">
    <property type="entry name" value="talin-RS"/>
    <property type="match status" value="1"/>
</dbReference>
<evidence type="ECO:0008006" key="15">
    <source>
        <dbReference type="Google" id="ProtNLM"/>
    </source>
</evidence>
<protein>
    <recommendedName>
        <fullName evidence="15">Talin</fullName>
    </recommendedName>
</protein>